<dbReference type="AlphaFoldDB" id="A0A915EJT9"/>
<organism evidence="1 2">
    <name type="scientific">Ditylenchus dipsaci</name>
    <dbReference type="NCBI Taxonomy" id="166011"/>
    <lineage>
        <taxon>Eukaryota</taxon>
        <taxon>Metazoa</taxon>
        <taxon>Ecdysozoa</taxon>
        <taxon>Nematoda</taxon>
        <taxon>Chromadorea</taxon>
        <taxon>Rhabditida</taxon>
        <taxon>Tylenchina</taxon>
        <taxon>Tylenchomorpha</taxon>
        <taxon>Sphaerularioidea</taxon>
        <taxon>Anguinidae</taxon>
        <taxon>Anguininae</taxon>
        <taxon>Ditylenchus</taxon>
    </lineage>
</organism>
<dbReference type="Proteomes" id="UP000887574">
    <property type="component" value="Unplaced"/>
</dbReference>
<reference evidence="2" key="1">
    <citation type="submission" date="2022-11" db="UniProtKB">
        <authorList>
            <consortium name="WormBaseParasite"/>
        </authorList>
    </citation>
    <scope>IDENTIFICATION</scope>
</reference>
<evidence type="ECO:0000313" key="1">
    <source>
        <dbReference type="Proteomes" id="UP000887574"/>
    </source>
</evidence>
<sequence>MESNKGKPMASYNGYLMQQTAKSANGTKQFWRCAIRLCHGTAESIFGKTNGLVERKAHDRCTQSPMAVVIKQKMIAVKRKAVENLATSTQAILSAAKKGASVYEIESLPLDSNIKKVINNARKPKGASDVDKDLKDMVLSHDFRTTTRVFGLY</sequence>
<name>A0A915EJT9_9BILA</name>
<accession>A0A915EJT9</accession>
<dbReference type="WBParaSite" id="jg6716">
    <property type="protein sequence ID" value="jg6716"/>
    <property type="gene ID" value="jg6716"/>
</dbReference>
<protein>
    <submittedName>
        <fullName evidence="2">FLYWCH-type domain-containing protein</fullName>
    </submittedName>
</protein>
<keyword evidence="1" id="KW-1185">Reference proteome</keyword>
<evidence type="ECO:0000313" key="2">
    <source>
        <dbReference type="WBParaSite" id="jg6716"/>
    </source>
</evidence>
<proteinExistence type="predicted"/>